<keyword evidence="2 4" id="KW-0479">Metal-binding</keyword>
<dbReference type="Gene3D" id="1.10.760.10">
    <property type="entry name" value="Cytochrome c-like domain"/>
    <property type="match status" value="1"/>
</dbReference>
<evidence type="ECO:0000313" key="6">
    <source>
        <dbReference type="EMBL" id="MBY5959625.1"/>
    </source>
</evidence>
<dbReference type="NCBIfam" id="TIGR02603">
    <property type="entry name" value="CxxCH_TIGR02603"/>
    <property type="match status" value="1"/>
</dbReference>
<protein>
    <submittedName>
        <fullName evidence="6">C-type cytochrome</fullName>
    </submittedName>
</protein>
<keyword evidence="3 4" id="KW-0408">Iron</keyword>
<dbReference type="GO" id="GO:0020037">
    <property type="term" value="F:heme binding"/>
    <property type="evidence" value="ECO:0007669"/>
    <property type="project" value="InterPro"/>
</dbReference>
<dbReference type="GO" id="GO:0009055">
    <property type="term" value="F:electron transfer activity"/>
    <property type="evidence" value="ECO:0007669"/>
    <property type="project" value="InterPro"/>
</dbReference>
<dbReference type="EMBL" id="JAHVHU010000016">
    <property type="protein sequence ID" value="MBY5959625.1"/>
    <property type="molecule type" value="Genomic_DNA"/>
</dbReference>
<dbReference type="PROSITE" id="PS51257">
    <property type="entry name" value="PROKAR_LIPOPROTEIN"/>
    <property type="match status" value="1"/>
</dbReference>
<evidence type="ECO:0000256" key="3">
    <source>
        <dbReference type="ARBA" id="ARBA00023004"/>
    </source>
</evidence>
<dbReference type="InterPro" id="IPR011041">
    <property type="entry name" value="Quinoprot_gluc/sorb_DH_b-prop"/>
</dbReference>
<dbReference type="RefSeq" id="WP_222581161.1">
    <property type="nucleotide sequence ID" value="NZ_JAHVHU010000016.1"/>
</dbReference>
<evidence type="ECO:0000256" key="2">
    <source>
        <dbReference type="ARBA" id="ARBA00022723"/>
    </source>
</evidence>
<evidence type="ECO:0000256" key="4">
    <source>
        <dbReference type="PROSITE-ProRule" id="PRU00433"/>
    </source>
</evidence>
<evidence type="ECO:0000259" key="5">
    <source>
        <dbReference type="PROSITE" id="PS51007"/>
    </source>
</evidence>
<dbReference type="GO" id="GO:0046872">
    <property type="term" value="F:metal ion binding"/>
    <property type="evidence" value="ECO:0007669"/>
    <property type="project" value="UniProtKB-KW"/>
</dbReference>
<dbReference type="Proteomes" id="UP000753961">
    <property type="component" value="Unassembled WGS sequence"/>
</dbReference>
<dbReference type="InterPro" id="IPR011042">
    <property type="entry name" value="6-blade_b-propeller_TolB-like"/>
</dbReference>
<comment type="caution">
    <text evidence="6">The sequence shown here is derived from an EMBL/GenBank/DDBJ whole genome shotgun (WGS) entry which is preliminary data.</text>
</comment>
<dbReference type="PROSITE" id="PS51007">
    <property type="entry name" value="CYTC"/>
    <property type="match status" value="1"/>
</dbReference>
<dbReference type="InterPro" id="IPR036909">
    <property type="entry name" value="Cyt_c-like_dom_sf"/>
</dbReference>
<feature type="domain" description="Cytochrome c" evidence="5">
    <location>
        <begin position="743"/>
        <end position="881"/>
    </location>
</feature>
<organism evidence="6 7">
    <name type="scientific">Membranihabitans marinus</name>
    <dbReference type="NCBI Taxonomy" id="1227546"/>
    <lineage>
        <taxon>Bacteria</taxon>
        <taxon>Pseudomonadati</taxon>
        <taxon>Bacteroidota</taxon>
        <taxon>Saprospiria</taxon>
        <taxon>Saprospirales</taxon>
        <taxon>Saprospiraceae</taxon>
        <taxon>Membranihabitans</taxon>
    </lineage>
</organism>
<gene>
    <name evidence="6" type="ORF">KUV50_15840</name>
</gene>
<dbReference type="AlphaFoldDB" id="A0A953LA74"/>
<keyword evidence="1 4" id="KW-0349">Heme</keyword>
<dbReference type="Pfam" id="PF00034">
    <property type="entry name" value="Cytochrom_C"/>
    <property type="match status" value="1"/>
</dbReference>
<evidence type="ECO:0000313" key="7">
    <source>
        <dbReference type="Proteomes" id="UP000753961"/>
    </source>
</evidence>
<accession>A0A953LA74</accession>
<dbReference type="SUPFAM" id="SSF46626">
    <property type="entry name" value="Cytochrome c"/>
    <property type="match status" value="1"/>
</dbReference>
<proteinExistence type="predicted"/>
<name>A0A953LA74_9BACT</name>
<dbReference type="SUPFAM" id="SSF50952">
    <property type="entry name" value="Soluble quinoprotein glucose dehydrogenase"/>
    <property type="match status" value="1"/>
</dbReference>
<reference evidence="6" key="1">
    <citation type="submission" date="2021-06" db="EMBL/GenBank/DDBJ databases">
        <title>44 bacteria genomes isolated from Dapeng, Shenzhen.</title>
        <authorList>
            <person name="Zheng W."/>
            <person name="Yu S."/>
            <person name="Huang Y."/>
        </authorList>
    </citation>
    <scope>NUCLEOTIDE SEQUENCE</scope>
    <source>
        <strain evidence="6">DP5N28-2</strain>
    </source>
</reference>
<keyword evidence="7" id="KW-1185">Reference proteome</keyword>
<dbReference type="Gene3D" id="2.120.10.30">
    <property type="entry name" value="TolB, C-terminal domain"/>
    <property type="match status" value="1"/>
</dbReference>
<dbReference type="InterPro" id="IPR013427">
    <property type="entry name" value="Haem-bd_dom_put"/>
</dbReference>
<sequence>MSPTYFRKFFQYPFLITAFFFLFIGCSPEETEDPVEVSSNPKIAKLQLTEGFVADHLYSPIDTVEGSWVAMAFDDKNRLITSDQYGWLYRLEIPPIGSADSIPPQVEKLDINMGHAQGLLWAFNSLYVMVNNYTPDDPEKMDEEDFNVPSGLYRLRDTNGDDQLDSIQYLKPMVGWGEHGPHSIVLAPDGKSLFMVAGNHTDIIEMDHYRVPKAWDEDNILPQILDPRGHANERMAPGSWIAEFNPDGTEWTLQASGFRNTFDIAFNEAGDLFAYDSDMEWDLGMPWYRPTRICHATSGAEYGWRTGNAKWSPAWPDNLPPVVNLGQGSPTNLIFGTHARFPDKYKKMMFASDWSFGIVYGIQLTPDGATYKAEVDEFLSGLPLPLTDGVIGPDGAYYFMTGGRRIESDLYRVYHKDYESFDDQPIGEIELTEENKLRRQLERYHRELGQEAVDFAWPQLNHPDRFIRYAARVAIEHQPTDLWTNRVWSEKDPETLIQGAIALARQGDQSQSTPLFNALLDVDYDALDEALKVDFTRAVELIIYRMGPASSSMKTTWANYLNPHYPASSDELNRQLSKLLMAFDAPDMIDKTLTLLENATNDDNPDYNAASDLVLRNPQYGLTIGKMLEEMPPAQQTFLAIVLSEKESGWTSDLWERYFSWFHEAFSYKGGNSYVGFINHARKTALEKVPSAQREHYNEISGDSLITSSGLAVLSDRPKPKGPGRRWELTEALEVVTNDSTIRDFENGKNMFDATMCSSCHMMGRTGSNIGPDLTQLGTRFTKKDMLEAIIEPNNAISDQYAAKVFDLKNGNSVVGRLQKEDDEYYYVVQNPFSPDEVREVPKSDVRRVSLSTISMMPPGMVNSLNEEELKDLIAYLLAGGNENNAVYNENENNAL</sequence>
<dbReference type="InterPro" id="IPR009056">
    <property type="entry name" value="Cyt_c-like_dom"/>
</dbReference>
<dbReference type="PANTHER" id="PTHR33546:SF1">
    <property type="entry name" value="LARGE, MULTIFUNCTIONAL SECRETED PROTEIN"/>
    <property type="match status" value="1"/>
</dbReference>
<dbReference type="PANTHER" id="PTHR33546">
    <property type="entry name" value="LARGE, MULTIFUNCTIONAL SECRETED PROTEIN-RELATED"/>
    <property type="match status" value="1"/>
</dbReference>
<evidence type="ECO:0000256" key="1">
    <source>
        <dbReference type="ARBA" id="ARBA00022617"/>
    </source>
</evidence>